<comment type="caution">
    <text evidence="1">The sequence shown here is derived from an EMBL/GenBank/DDBJ whole genome shotgun (WGS) entry which is preliminary data.</text>
</comment>
<evidence type="ECO:0000313" key="1">
    <source>
        <dbReference type="EMBL" id="GGW24492.1"/>
    </source>
</evidence>
<dbReference type="Proteomes" id="UP000655443">
    <property type="component" value="Unassembled WGS sequence"/>
</dbReference>
<sequence>MSRYTKARPCALPGALAELRGPTSGVASLPTRLHWGPDNRYDLADTEDTSVMYERVIREASSALDLAEHLDADTLRRLWADLIIPREIRAGWEARFLELRHRQSGAAA</sequence>
<gene>
    <name evidence="1" type="ORF">GCM10010339_94300</name>
</gene>
<keyword evidence="2" id="KW-1185">Reference proteome</keyword>
<dbReference type="RefSeq" id="WP_189960034.1">
    <property type="nucleotide sequence ID" value="NZ_BMVG01000091.1"/>
</dbReference>
<dbReference type="EMBL" id="BMVG01000091">
    <property type="protein sequence ID" value="GGW24492.1"/>
    <property type="molecule type" value="Genomic_DNA"/>
</dbReference>
<name>A0A918IPU5_9ACTN</name>
<proteinExistence type="predicted"/>
<reference evidence="1" key="1">
    <citation type="journal article" date="2014" name="Int. J. Syst. Evol. Microbiol.">
        <title>Complete genome sequence of Corynebacterium casei LMG S-19264T (=DSM 44701T), isolated from a smear-ripened cheese.</title>
        <authorList>
            <consortium name="US DOE Joint Genome Institute (JGI-PGF)"/>
            <person name="Walter F."/>
            <person name="Albersmeier A."/>
            <person name="Kalinowski J."/>
            <person name="Ruckert C."/>
        </authorList>
    </citation>
    <scope>NUCLEOTIDE SEQUENCE</scope>
    <source>
        <strain evidence="1">JCM 4714</strain>
    </source>
</reference>
<accession>A0A918IPU5</accession>
<dbReference type="AlphaFoldDB" id="A0A918IPU5"/>
<evidence type="ECO:0000313" key="2">
    <source>
        <dbReference type="Proteomes" id="UP000655443"/>
    </source>
</evidence>
<reference evidence="1" key="2">
    <citation type="submission" date="2020-09" db="EMBL/GenBank/DDBJ databases">
        <authorList>
            <person name="Sun Q."/>
            <person name="Ohkuma M."/>
        </authorList>
    </citation>
    <scope>NUCLEOTIDE SEQUENCE</scope>
    <source>
        <strain evidence="1">JCM 4714</strain>
    </source>
</reference>
<organism evidence="1 2">
    <name type="scientific">Streptomyces alanosinicus</name>
    <dbReference type="NCBI Taxonomy" id="68171"/>
    <lineage>
        <taxon>Bacteria</taxon>
        <taxon>Bacillati</taxon>
        <taxon>Actinomycetota</taxon>
        <taxon>Actinomycetes</taxon>
        <taxon>Kitasatosporales</taxon>
        <taxon>Streptomycetaceae</taxon>
        <taxon>Streptomyces</taxon>
    </lineage>
</organism>
<protein>
    <submittedName>
        <fullName evidence="1">Uncharacterized protein</fullName>
    </submittedName>
</protein>